<dbReference type="Proteomes" id="UP000243499">
    <property type="component" value="Chromosome 9"/>
</dbReference>
<protein>
    <recommendedName>
        <fullName evidence="3">Secreted protein</fullName>
    </recommendedName>
</protein>
<sequence>MNILRLRVFIAVMEASCAQDSPLLTGSDGNFQDSPDCTGTAWCLLSCQSLWGQLLVLKFSNYVRSRVLISTIAGIASIC</sequence>
<name>A0A2T8I1W5_9POAL</name>
<reference evidence="2" key="1">
    <citation type="submission" date="2018-04" db="EMBL/GenBank/DDBJ databases">
        <title>WGS assembly of Panicum hallii.</title>
        <authorList>
            <person name="Lovell J."/>
            <person name="Jenkins J."/>
            <person name="Lowry D."/>
            <person name="Mamidi S."/>
            <person name="Sreedasyam A."/>
            <person name="Weng X."/>
            <person name="Barry K."/>
            <person name="Bonette J."/>
            <person name="Campitelli B."/>
            <person name="Daum C."/>
            <person name="Gordon S."/>
            <person name="Gould B."/>
            <person name="Lipzen A."/>
            <person name="Macqueen A."/>
            <person name="Palacio-Mejia J."/>
            <person name="Plott C."/>
            <person name="Shakirov E."/>
            <person name="Shu S."/>
            <person name="Yoshinaga Y."/>
            <person name="Zane M."/>
            <person name="Rokhsar D."/>
            <person name="Grimwood J."/>
            <person name="Schmutz J."/>
            <person name="Juenger T."/>
        </authorList>
    </citation>
    <scope>NUCLEOTIDE SEQUENCE [LARGE SCALE GENOMIC DNA]</scope>
    <source>
        <strain evidence="2">FIL2</strain>
    </source>
</reference>
<accession>A0A2T8I1W5</accession>
<organism evidence="2">
    <name type="scientific">Panicum hallii</name>
    <dbReference type="NCBI Taxonomy" id="206008"/>
    <lineage>
        <taxon>Eukaryota</taxon>
        <taxon>Viridiplantae</taxon>
        <taxon>Streptophyta</taxon>
        <taxon>Embryophyta</taxon>
        <taxon>Tracheophyta</taxon>
        <taxon>Spermatophyta</taxon>
        <taxon>Magnoliopsida</taxon>
        <taxon>Liliopsida</taxon>
        <taxon>Poales</taxon>
        <taxon>Poaceae</taxon>
        <taxon>PACMAD clade</taxon>
        <taxon>Panicoideae</taxon>
        <taxon>Panicodae</taxon>
        <taxon>Paniceae</taxon>
        <taxon>Panicinae</taxon>
        <taxon>Panicum</taxon>
        <taxon>Panicum sect. Panicum</taxon>
    </lineage>
</organism>
<dbReference type="EMBL" id="CM008054">
    <property type="protein sequence ID" value="PVH31667.1"/>
    <property type="molecule type" value="Genomic_DNA"/>
</dbReference>
<proteinExistence type="predicted"/>
<evidence type="ECO:0008006" key="3">
    <source>
        <dbReference type="Google" id="ProtNLM"/>
    </source>
</evidence>
<dbReference type="Gramene" id="PVH31667">
    <property type="protein sequence ID" value="PVH31667"/>
    <property type="gene ID" value="PAHAL_9G206000"/>
</dbReference>
<feature type="chain" id="PRO_5015463617" description="Secreted protein" evidence="1">
    <location>
        <begin position="19"/>
        <end position="79"/>
    </location>
</feature>
<gene>
    <name evidence="2" type="ORF">PAHAL_9G206000</name>
</gene>
<evidence type="ECO:0000313" key="2">
    <source>
        <dbReference type="EMBL" id="PVH31667.1"/>
    </source>
</evidence>
<keyword evidence="1" id="KW-0732">Signal</keyword>
<feature type="signal peptide" evidence="1">
    <location>
        <begin position="1"/>
        <end position="18"/>
    </location>
</feature>
<evidence type="ECO:0000256" key="1">
    <source>
        <dbReference type="SAM" id="SignalP"/>
    </source>
</evidence>
<dbReference type="AlphaFoldDB" id="A0A2T8I1W5"/>